<dbReference type="PANTHER" id="PTHR33415:SF12">
    <property type="entry name" value="PROTEIN EMBRYO DEFECTIVE 514"/>
    <property type="match status" value="1"/>
</dbReference>
<accession>A0A8N4EYK4</accession>
<sequence length="256" mass="28316">MKNPSFLGVGGFPICPSSFSGLRLSIMAEELTANPQSNEGDAPAEAGSTVDMELETSSPQNPGDSEPLGADNEPNGMEKLAEEGGGGGEKREREEGGDVAEAEEEDEDGASKKRKVERSLEEERLEKVEEKEGREETKAEEEEEEKGEGGGEEKDSMTASLGPKVFASSMEMFDYFFKLLHHWSPNLDINKYEHMVLLDLLQKGHSEPDKKIGEGIQAFQVRYHPTWKSRCFFIVRVDGTDDDFSFRKCISDSPIA</sequence>
<dbReference type="FunFam" id="3.10.450.40:FF:000016">
    <property type="entry name" value="Predicted protein"/>
    <property type="match status" value="1"/>
</dbReference>
<reference evidence="3" key="1">
    <citation type="submission" date="2025-08" db="UniProtKB">
        <authorList>
            <consortium name="RefSeq"/>
        </authorList>
    </citation>
    <scope>IDENTIFICATION</scope>
</reference>
<dbReference type="GO" id="GO:0017126">
    <property type="term" value="P:nucleologenesis"/>
    <property type="evidence" value="ECO:0007669"/>
    <property type="project" value="TreeGrafter"/>
</dbReference>
<proteinExistence type="predicted"/>
<gene>
    <name evidence="3" type="primary">LOC105048661</name>
</gene>
<dbReference type="KEGG" id="egu:105048661"/>
<name>A0A8N4EYK4_ELAGV</name>
<feature type="compositionally biased region" description="Basic and acidic residues" evidence="1">
    <location>
        <begin position="147"/>
        <end position="156"/>
    </location>
</feature>
<evidence type="ECO:0000256" key="1">
    <source>
        <dbReference type="SAM" id="MobiDB-lite"/>
    </source>
</evidence>
<dbReference type="GO" id="GO:1901259">
    <property type="term" value="P:chloroplast rRNA processing"/>
    <property type="evidence" value="ECO:0007669"/>
    <property type="project" value="TreeGrafter"/>
</dbReference>
<feature type="compositionally biased region" description="Acidic residues" evidence="1">
    <location>
        <begin position="97"/>
        <end position="108"/>
    </location>
</feature>
<evidence type="ECO:0000313" key="2">
    <source>
        <dbReference type="Proteomes" id="UP000504607"/>
    </source>
</evidence>
<dbReference type="Pfam" id="PF11523">
    <property type="entry name" value="DUF3223"/>
    <property type="match status" value="1"/>
</dbReference>
<evidence type="ECO:0000313" key="3">
    <source>
        <dbReference type="RefSeq" id="XP_029121465.1"/>
    </source>
</evidence>
<dbReference type="RefSeq" id="XP_029121465.1">
    <property type="nucleotide sequence ID" value="XM_029265632.1"/>
</dbReference>
<dbReference type="GO" id="GO:0009658">
    <property type="term" value="P:chloroplast organization"/>
    <property type="evidence" value="ECO:0007669"/>
    <property type="project" value="TreeGrafter"/>
</dbReference>
<dbReference type="OrthoDB" id="409625at2759"/>
<feature type="region of interest" description="Disordered" evidence="1">
    <location>
        <begin position="32"/>
        <end position="158"/>
    </location>
</feature>
<dbReference type="Proteomes" id="UP000504607">
    <property type="component" value="Chromosome 7"/>
</dbReference>
<dbReference type="PANTHER" id="PTHR33415">
    <property type="entry name" value="PROTEIN EMBRYO DEFECTIVE 514"/>
    <property type="match status" value="1"/>
</dbReference>
<dbReference type="InterPro" id="IPR044673">
    <property type="entry name" value="DCL-like"/>
</dbReference>
<organism evidence="2 3">
    <name type="scientific">Elaeis guineensis var. tenera</name>
    <name type="common">Oil palm</name>
    <dbReference type="NCBI Taxonomy" id="51953"/>
    <lineage>
        <taxon>Eukaryota</taxon>
        <taxon>Viridiplantae</taxon>
        <taxon>Streptophyta</taxon>
        <taxon>Embryophyta</taxon>
        <taxon>Tracheophyta</taxon>
        <taxon>Spermatophyta</taxon>
        <taxon>Magnoliopsida</taxon>
        <taxon>Liliopsida</taxon>
        <taxon>Arecaceae</taxon>
        <taxon>Arecoideae</taxon>
        <taxon>Cocoseae</taxon>
        <taxon>Elaeidinae</taxon>
        <taxon>Elaeis</taxon>
    </lineage>
</organism>
<dbReference type="GO" id="GO:0005634">
    <property type="term" value="C:nucleus"/>
    <property type="evidence" value="ECO:0007669"/>
    <property type="project" value="TreeGrafter"/>
</dbReference>
<keyword evidence="2" id="KW-1185">Reference proteome</keyword>
<dbReference type="AlphaFoldDB" id="A0A8N4EYK4"/>
<dbReference type="Gene3D" id="3.10.450.40">
    <property type="match status" value="1"/>
</dbReference>
<protein>
    <submittedName>
        <fullName evidence="3">LOW QUALITY PROTEIN: protein EMBRYO DEFECTIVE 514</fullName>
    </submittedName>
</protein>
<feature type="compositionally biased region" description="Basic and acidic residues" evidence="1">
    <location>
        <begin position="117"/>
        <end position="137"/>
    </location>
</feature>
<dbReference type="GO" id="GO:0009507">
    <property type="term" value="C:chloroplast"/>
    <property type="evidence" value="ECO:0007669"/>
    <property type="project" value="TreeGrafter"/>
</dbReference>